<accession>A0A840I4N1</accession>
<dbReference type="InterPro" id="IPR043138">
    <property type="entry name" value="GGT_lsub"/>
</dbReference>
<comment type="caution">
    <text evidence="7">The sequence shown here is derived from an EMBL/GenBank/DDBJ whole genome shotgun (WGS) entry which is preliminary data.</text>
</comment>
<dbReference type="InterPro" id="IPR051792">
    <property type="entry name" value="GGT_bact"/>
</dbReference>
<feature type="signal peptide" evidence="6">
    <location>
        <begin position="1"/>
        <end position="17"/>
    </location>
</feature>
<evidence type="ECO:0000256" key="3">
    <source>
        <dbReference type="ARBA" id="ARBA00022801"/>
    </source>
</evidence>
<dbReference type="EC" id="3.4.19.13" evidence="7"/>
<dbReference type="PANTHER" id="PTHR43199">
    <property type="entry name" value="GLUTATHIONE HYDROLASE"/>
    <property type="match status" value="1"/>
</dbReference>
<evidence type="ECO:0000313" key="7">
    <source>
        <dbReference type="EMBL" id="MBB4659233.1"/>
    </source>
</evidence>
<keyword evidence="3 7" id="KW-0378">Hydrolase</keyword>
<dbReference type="AlphaFoldDB" id="A0A840I4N1"/>
<name>A0A840I4N1_9PROT</name>
<proteinExistence type="inferred from homology"/>
<dbReference type="InterPro" id="IPR029055">
    <property type="entry name" value="Ntn_hydrolases_N"/>
</dbReference>
<evidence type="ECO:0000256" key="5">
    <source>
        <dbReference type="SAM" id="MobiDB-lite"/>
    </source>
</evidence>
<protein>
    <submittedName>
        <fullName evidence="7">Gamma-glutamyltranspeptidase/glutathione hydrolase</fullName>
        <ecNumber evidence="7">2.3.2.2</ecNumber>
        <ecNumber evidence="7">3.4.19.13</ecNumber>
    </submittedName>
</protein>
<dbReference type="EC" id="2.3.2.2" evidence="7"/>
<keyword evidence="4" id="KW-0865">Zymogen</keyword>
<dbReference type="Gene3D" id="3.60.20.40">
    <property type="match status" value="1"/>
</dbReference>
<dbReference type="PANTHER" id="PTHR43199:SF1">
    <property type="entry name" value="GLUTATHIONE HYDROLASE PROENZYME"/>
    <property type="match status" value="1"/>
</dbReference>
<comment type="similarity">
    <text evidence="1">Belongs to the gamma-glutamyltransferase family.</text>
</comment>
<organism evidence="7 8">
    <name type="scientific">Parvularcula dongshanensis</name>
    <dbReference type="NCBI Taxonomy" id="1173995"/>
    <lineage>
        <taxon>Bacteria</taxon>
        <taxon>Pseudomonadati</taxon>
        <taxon>Pseudomonadota</taxon>
        <taxon>Alphaproteobacteria</taxon>
        <taxon>Parvularculales</taxon>
        <taxon>Parvularculaceae</taxon>
        <taxon>Parvularcula</taxon>
    </lineage>
</organism>
<keyword evidence="7" id="KW-0012">Acyltransferase</keyword>
<keyword evidence="8" id="KW-1185">Reference proteome</keyword>
<keyword evidence="6" id="KW-0732">Signal</keyword>
<dbReference type="InterPro" id="IPR043137">
    <property type="entry name" value="GGT_ssub_C"/>
</dbReference>
<evidence type="ECO:0000256" key="6">
    <source>
        <dbReference type="SAM" id="SignalP"/>
    </source>
</evidence>
<evidence type="ECO:0000256" key="4">
    <source>
        <dbReference type="ARBA" id="ARBA00023145"/>
    </source>
</evidence>
<dbReference type="RefSeq" id="WP_183817630.1">
    <property type="nucleotide sequence ID" value="NZ_JACHOB010000003.1"/>
</dbReference>
<dbReference type="PRINTS" id="PR01210">
    <property type="entry name" value="GGTRANSPTASE"/>
</dbReference>
<reference evidence="7 8" key="1">
    <citation type="submission" date="2020-08" db="EMBL/GenBank/DDBJ databases">
        <title>Genomic Encyclopedia of Type Strains, Phase IV (KMG-IV): sequencing the most valuable type-strain genomes for metagenomic binning, comparative biology and taxonomic classification.</title>
        <authorList>
            <person name="Goeker M."/>
        </authorList>
    </citation>
    <scope>NUCLEOTIDE SEQUENCE [LARGE SCALE GENOMIC DNA]</scope>
    <source>
        <strain evidence="7 8">DSM 102850</strain>
    </source>
</reference>
<keyword evidence="2 7" id="KW-0808">Transferase</keyword>
<evidence type="ECO:0000313" key="8">
    <source>
        <dbReference type="Proteomes" id="UP000563524"/>
    </source>
</evidence>
<dbReference type="GO" id="GO:0103068">
    <property type="term" value="F:leukotriene C4 gamma-glutamyl transferase activity"/>
    <property type="evidence" value="ECO:0007669"/>
    <property type="project" value="UniProtKB-EC"/>
</dbReference>
<feature type="compositionally biased region" description="Basic and acidic residues" evidence="5">
    <location>
        <begin position="23"/>
        <end position="33"/>
    </location>
</feature>
<sequence length="591" mass="61960">MTRTIFFASLLVLAACARGDGEAAAPKDAERADGVASVGEGLPEADRPAATGEWAVAAAHPLATEAGAEVLARGGSAIDAAIAIQATLGLVEPQSSGLGGGAFMLYWDAETKRMTAYDGREIAPASAGPDMFMTEAGTPMGFYDAVTSGFSVGVPGAVGMLGLAHEQHGRLDWASLFEAPERHAAEGFTVTPRLSELLGQLPRLKQSPAAAALFYHEDGTPVQPGETLRNPAYAETLRRLADEGPGTFYTGQVAQEIVEAVTAKTGPGVLTMDDMAAYEPMVREPVCGPVLTYEVCSMGPPSSGGVTLLEILMMLGDRIEPGAAYDQALLPYVEASRLAYADRDRYLADPDYMAVGNASAEEIVTGLTNGAYLEGRSALIGEAPLPSVEPGEPVAQPIREGRADDDSYGLPSTSHFSVRDAYGNVVSMTTSVEFAFGSHLMAGGMILNNQLTDFSREPGDEDAPVANAPAPGKRPRSSMTPVIVLENEAPFIAIGSPGGPAIIGYVAKTLMWRMFLGDDIQSAVERPHVVTARDSVTAEDEATANALRALGYEPQVRALTSGLYGFQVDGNDVLPAVDPRREGTFETGTLD</sequence>
<dbReference type="PROSITE" id="PS51257">
    <property type="entry name" value="PROKAR_LIPOPROTEIN"/>
    <property type="match status" value="1"/>
</dbReference>
<feature type="region of interest" description="Disordered" evidence="5">
    <location>
        <begin position="455"/>
        <end position="477"/>
    </location>
</feature>
<feature type="chain" id="PRO_5032553217" evidence="6">
    <location>
        <begin position="18"/>
        <end position="591"/>
    </location>
</feature>
<dbReference type="GO" id="GO:0036374">
    <property type="term" value="F:glutathione hydrolase activity"/>
    <property type="evidence" value="ECO:0007669"/>
    <property type="project" value="UniProtKB-EC"/>
</dbReference>
<feature type="region of interest" description="Disordered" evidence="5">
    <location>
        <begin position="23"/>
        <end position="47"/>
    </location>
</feature>
<gene>
    <name evidence="7" type="ORF">GGQ59_001758</name>
</gene>
<dbReference type="Proteomes" id="UP000563524">
    <property type="component" value="Unassembled WGS sequence"/>
</dbReference>
<evidence type="ECO:0000256" key="1">
    <source>
        <dbReference type="ARBA" id="ARBA00009381"/>
    </source>
</evidence>
<dbReference type="EMBL" id="JACHOB010000003">
    <property type="protein sequence ID" value="MBB4659233.1"/>
    <property type="molecule type" value="Genomic_DNA"/>
</dbReference>
<evidence type="ECO:0000256" key="2">
    <source>
        <dbReference type="ARBA" id="ARBA00022679"/>
    </source>
</evidence>
<dbReference type="SUPFAM" id="SSF56235">
    <property type="entry name" value="N-terminal nucleophile aminohydrolases (Ntn hydrolases)"/>
    <property type="match status" value="1"/>
</dbReference>
<dbReference type="Gene3D" id="1.10.246.130">
    <property type="match status" value="1"/>
</dbReference>
<dbReference type="Pfam" id="PF01019">
    <property type="entry name" value="G_glu_transpept"/>
    <property type="match status" value="1"/>
</dbReference>